<dbReference type="InterPro" id="IPR005894">
    <property type="entry name" value="DrrA"/>
</dbReference>
<evidence type="ECO:0000256" key="4">
    <source>
        <dbReference type="ARBA" id="ARBA00022741"/>
    </source>
</evidence>
<reference evidence="10" key="1">
    <citation type="journal article" date="2015" name="Nature">
        <title>Complex archaea that bridge the gap between prokaryotes and eukaryotes.</title>
        <authorList>
            <person name="Spang A."/>
            <person name="Saw J.H."/>
            <person name="Jorgensen S.L."/>
            <person name="Zaremba-Niedzwiedzka K."/>
            <person name="Martijn J."/>
            <person name="Lind A.E."/>
            <person name="van Eijk R."/>
            <person name="Schleper C."/>
            <person name="Guy L."/>
            <person name="Ettema T.J."/>
        </authorList>
    </citation>
    <scope>NUCLEOTIDE SEQUENCE</scope>
</reference>
<dbReference type="Pfam" id="PF00005">
    <property type="entry name" value="ABC_tran"/>
    <property type="match status" value="1"/>
</dbReference>
<dbReference type="PANTHER" id="PTHR43582">
    <property type="entry name" value="LINEARMYCIN RESISTANCE ATP-BINDING PROTEIN LNRL"/>
    <property type="match status" value="1"/>
</dbReference>
<evidence type="ECO:0000256" key="1">
    <source>
        <dbReference type="ARBA" id="ARBA00004236"/>
    </source>
</evidence>
<dbReference type="GO" id="GO:0016887">
    <property type="term" value="F:ATP hydrolysis activity"/>
    <property type="evidence" value="ECO:0007669"/>
    <property type="project" value="InterPro"/>
</dbReference>
<dbReference type="PANTHER" id="PTHR43582:SF4">
    <property type="entry name" value="ANTIBIOTIC RESISTANCE ABC TRANSPORTER ATP-BINDING PROTEIN"/>
    <property type="match status" value="1"/>
</dbReference>
<comment type="subcellular location">
    <subcellularLocation>
        <location evidence="1">Cell membrane</location>
    </subcellularLocation>
</comment>
<dbReference type="InterPro" id="IPR003593">
    <property type="entry name" value="AAA+_ATPase"/>
</dbReference>
<dbReference type="SMART" id="SM00382">
    <property type="entry name" value="AAA"/>
    <property type="match status" value="1"/>
</dbReference>
<accession>A0A0F9S319</accession>
<evidence type="ECO:0000256" key="6">
    <source>
        <dbReference type="ARBA" id="ARBA00022967"/>
    </source>
</evidence>
<dbReference type="Gene3D" id="3.40.50.300">
    <property type="entry name" value="P-loop containing nucleotide triphosphate hydrolases"/>
    <property type="match status" value="1"/>
</dbReference>
<evidence type="ECO:0000256" key="7">
    <source>
        <dbReference type="ARBA" id="ARBA00023136"/>
    </source>
</evidence>
<feature type="domain" description="ABC transporter" evidence="9">
    <location>
        <begin position="11"/>
        <end position="241"/>
    </location>
</feature>
<evidence type="ECO:0000256" key="3">
    <source>
        <dbReference type="ARBA" id="ARBA00022475"/>
    </source>
</evidence>
<dbReference type="InterPro" id="IPR003439">
    <property type="entry name" value="ABC_transporter-like_ATP-bd"/>
</dbReference>
<keyword evidence="7" id="KW-0472">Membrane</keyword>
<evidence type="ECO:0000256" key="2">
    <source>
        <dbReference type="ARBA" id="ARBA00022448"/>
    </source>
</evidence>
<evidence type="ECO:0000313" key="10">
    <source>
        <dbReference type="EMBL" id="KKN23733.1"/>
    </source>
</evidence>
<protein>
    <recommendedName>
        <fullName evidence="9">ABC transporter domain-containing protein</fullName>
    </recommendedName>
</protein>
<name>A0A0F9S319_9ZZZZ</name>
<dbReference type="AlphaFoldDB" id="A0A0F9S319"/>
<dbReference type="GO" id="GO:0005524">
    <property type="term" value="F:ATP binding"/>
    <property type="evidence" value="ECO:0007669"/>
    <property type="project" value="UniProtKB-KW"/>
</dbReference>
<gene>
    <name evidence="10" type="ORF">LCGC14_0901940</name>
</gene>
<sequence length="328" mass="37647">MKQILPSENAIEVLNLTKYYGKLLAVDHISFYIKRGEIFGFLGPNGAGKTTTIHMLTGIIRPTSGTAVISGFDVTHKPIKAKELVGVVPEVSYLYEEMTAWDNIIFIAKLHSVPKEKRSNLARELLEYFGMYERRKDRISTFSRGMKRRIMIATALIHEPKILFLDEPTTGLDVQSSRQIRDIIKDLNRNGTTVFLTTHYIEEADQLCQRIAIIKEGEIVMIDTPKNLKTMAQAEHLIEVSFDHTEKIRDKLKMLDHVRDVVMVEEKFRLYVEEPSLTLNLIFDFARKNHLKIISINTLKPTLEDAFVKLTGLHTKDMTIEKEHVKPV</sequence>
<dbReference type="NCBIfam" id="TIGR01188">
    <property type="entry name" value="drrA"/>
    <property type="match status" value="1"/>
</dbReference>
<dbReference type="SUPFAM" id="SSF52540">
    <property type="entry name" value="P-loop containing nucleoside triphosphate hydrolases"/>
    <property type="match status" value="1"/>
</dbReference>
<evidence type="ECO:0000256" key="5">
    <source>
        <dbReference type="ARBA" id="ARBA00022840"/>
    </source>
</evidence>
<dbReference type="GO" id="GO:0005886">
    <property type="term" value="C:plasma membrane"/>
    <property type="evidence" value="ECO:0007669"/>
    <property type="project" value="UniProtKB-SubCell"/>
</dbReference>
<dbReference type="InterPro" id="IPR027417">
    <property type="entry name" value="P-loop_NTPase"/>
</dbReference>
<dbReference type="FunFam" id="3.40.50.300:FF:000589">
    <property type="entry name" value="ABC transporter, ATP-binding subunit"/>
    <property type="match status" value="1"/>
</dbReference>
<keyword evidence="5" id="KW-0067">ATP-binding</keyword>
<comment type="caution">
    <text evidence="10">The sequence shown here is derived from an EMBL/GenBank/DDBJ whole genome shotgun (WGS) entry which is preliminary data.</text>
</comment>
<organism evidence="10">
    <name type="scientific">marine sediment metagenome</name>
    <dbReference type="NCBI Taxonomy" id="412755"/>
    <lineage>
        <taxon>unclassified sequences</taxon>
        <taxon>metagenomes</taxon>
        <taxon>ecological metagenomes</taxon>
    </lineage>
</organism>
<dbReference type="PROSITE" id="PS50893">
    <property type="entry name" value="ABC_TRANSPORTER_2"/>
    <property type="match status" value="1"/>
</dbReference>
<comment type="similarity">
    <text evidence="8">Belongs to the ABC transporter superfamily. Drug exporter-1 (DrugE1) (TC 3.A.1.105) family.</text>
</comment>
<evidence type="ECO:0000256" key="8">
    <source>
        <dbReference type="ARBA" id="ARBA00049985"/>
    </source>
</evidence>
<dbReference type="EMBL" id="LAZR01002944">
    <property type="protein sequence ID" value="KKN23733.1"/>
    <property type="molecule type" value="Genomic_DNA"/>
</dbReference>
<keyword evidence="6" id="KW-1278">Translocase</keyword>
<proteinExistence type="inferred from homology"/>
<dbReference type="GO" id="GO:1900753">
    <property type="term" value="P:doxorubicin transport"/>
    <property type="evidence" value="ECO:0007669"/>
    <property type="project" value="InterPro"/>
</dbReference>
<dbReference type="GO" id="GO:0043215">
    <property type="term" value="P:daunorubicin transport"/>
    <property type="evidence" value="ECO:0007669"/>
    <property type="project" value="InterPro"/>
</dbReference>
<keyword evidence="4" id="KW-0547">Nucleotide-binding</keyword>
<keyword evidence="3" id="KW-1003">Cell membrane</keyword>
<keyword evidence="2" id="KW-0813">Transport</keyword>
<evidence type="ECO:0000259" key="9">
    <source>
        <dbReference type="PROSITE" id="PS50893"/>
    </source>
</evidence>